<gene>
    <name evidence="3" type="ORF">DRW42_13420</name>
</gene>
<comment type="caution">
    <text evidence="3">The sequence shown here is derived from an EMBL/GenBank/DDBJ whole genome shotgun (WGS) entry which is preliminary data.</text>
</comment>
<evidence type="ECO:0000313" key="3">
    <source>
        <dbReference type="EMBL" id="RBQ06845.1"/>
    </source>
</evidence>
<dbReference type="SUPFAM" id="SSF54909">
    <property type="entry name" value="Dimeric alpha+beta barrel"/>
    <property type="match status" value="1"/>
</dbReference>
<dbReference type="InterPro" id="IPR011008">
    <property type="entry name" value="Dimeric_a/b-barrel"/>
</dbReference>
<organism evidence="3 4">
    <name type="scientific">Pedobacter miscanthi</name>
    <dbReference type="NCBI Taxonomy" id="2259170"/>
    <lineage>
        <taxon>Bacteria</taxon>
        <taxon>Pseudomonadati</taxon>
        <taxon>Bacteroidota</taxon>
        <taxon>Sphingobacteriia</taxon>
        <taxon>Sphingobacteriales</taxon>
        <taxon>Sphingobacteriaceae</taxon>
        <taxon>Pedobacter</taxon>
    </lineage>
</organism>
<feature type="domain" description="YCII-related" evidence="2">
    <location>
        <begin position="60"/>
        <end position="109"/>
    </location>
</feature>
<sequence>MDEFLLIFRRAFMSPADQPSPDELQASIKKWQDWFGSIAAQDRLVRPLQRWDLEGRVIDKDRKVTNGPFAEIKESIGGLILIRAEDYQQALKIAEGCPILDLGGTVEVRQAV</sequence>
<dbReference type="Pfam" id="PF03795">
    <property type="entry name" value="YCII"/>
    <property type="match status" value="1"/>
</dbReference>
<dbReference type="AlphaFoldDB" id="A0A366KYX9"/>
<proteinExistence type="inferred from homology"/>
<protein>
    <submittedName>
        <fullName evidence="3">Transcription initiation protein</fullName>
    </submittedName>
</protein>
<comment type="similarity">
    <text evidence="1">Belongs to the YciI family.</text>
</comment>
<evidence type="ECO:0000259" key="2">
    <source>
        <dbReference type="Pfam" id="PF03795"/>
    </source>
</evidence>
<name>A0A366KYX9_9SPHI</name>
<dbReference type="Gene3D" id="3.30.70.1060">
    <property type="entry name" value="Dimeric alpha+beta barrel"/>
    <property type="match status" value="1"/>
</dbReference>
<reference evidence="3 4" key="1">
    <citation type="submission" date="2018-07" db="EMBL/GenBank/DDBJ databases">
        <title>A draft genome of a endophytic bacteria, a new species of Pedobacter.</title>
        <authorList>
            <person name="Zhang Z.D."/>
            <person name="Chen Z.J."/>
        </authorList>
    </citation>
    <scope>NUCLEOTIDE SEQUENCE [LARGE SCALE GENOMIC DNA]</scope>
    <source>
        <strain evidence="3 4">RS10</strain>
    </source>
</reference>
<dbReference type="InterPro" id="IPR005545">
    <property type="entry name" value="YCII"/>
</dbReference>
<dbReference type="Proteomes" id="UP000252081">
    <property type="component" value="Unassembled WGS sequence"/>
</dbReference>
<accession>A0A366KYX9</accession>
<evidence type="ECO:0000313" key="4">
    <source>
        <dbReference type="Proteomes" id="UP000252081"/>
    </source>
</evidence>
<dbReference type="OrthoDB" id="7782105at2"/>
<dbReference type="RefSeq" id="WP_113949408.1">
    <property type="nucleotide sequence ID" value="NZ_QNQU01000010.1"/>
</dbReference>
<dbReference type="EMBL" id="QNQU01000010">
    <property type="protein sequence ID" value="RBQ06845.1"/>
    <property type="molecule type" value="Genomic_DNA"/>
</dbReference>
<evidence type="ECO:0000256" key="1">
    <source>
        <dbReference type="ARBA" id="ARBA00007689"/>
    </source>
</evidence>
<keyword evidence="4" id="KW-1185">Reference proteome</keyword>